<feature type="transmembrane region" description="Helical" evidence="13">
    <location>
        <begin position="198"/>
        <end position="219"/>
    </location>
</feature>
<feature type="transmembrane region" description="Helical" evidence="13">
    <location>
        <begin position="163"/>
        <end position="186"/>
    </location>
</feature>
<evidence type="ECO:0000256" key="7">
    <source>
        <dbReference type="ARBA" id="ARBA00022475"/>
    </source>
</evidence>
<evidence type="ECO:0000256" key="1">
    <source>
        <dbReference type="ARBA" id="ARBA00003408"/>
    </source>
</evidence>
<proteinExistence type="inferred from homology"/>
<feature type="transmembrane region" description="Helical" evidence="13">
    <location>
        <begin position="320"/>
        <end position="339"/>
    </location>
</feature>
<evidence type="ECO:0000256" key="9">
    <source>
        <dbReference type="ARBA" id="ARBA00022989"/>
    </source>
</evidence>
<comment type="subcellular location">
    <subcellularLocation>
        <location evidence="2">Cell membrane</location>
        <topology evidence="2">Multi-pass membrane protein</topology>
    </subcellularLocation>
</comment>
<keyword evidence="8 13" id="KW-0812">Transmembrane</keyword>
<keyword evidence="7" id="KW-1003">Cell membrane</keyword>
<accession>A0ABT2RU26</accession>
<feature type="transmembrane region" description="Helical" evidence="13">
    <location>
        <begin position="60"/>
        <end position="82"/>
    </location>
</feature>
<dbReference type="EMBL" id="JAOQKC010000003">
    <property type="protein sequence ID" value="MCU6695821.1"/>
    <property type="molecule type" value="Genomic_DNA"/>
</dbReference>
<evidence type="ECO:0000256" key="5">
    <source>
        <dbReference type="ARBA" id="ARBA00022448"/>
    </source>
</evidence>
<organism evidence="14 15">
    <name type="scientific">Laedolimicola ammoniilytica</name>
    <dbReference type="NCBI Taxonomy" id="2981771"/>
    <lineage>
        <taxon>Bacteria</taxon>
        <taxon>Bacillati</taxon>
        <taxon>Bacillota</taxon>
        <taxon>Clostridia</taxon>
        <taxon>Lachnospirales</taxon>
        <taxon>Lachnospiraceae</taxon>
        <taxon>Laedolimicola</taxon>
    </lineage>
</organism>
<keyword evidence="5" id="KW-0813">Transport</keyword>
<evidence type="ECO:0000256" key="10">
    <source>
        <dbReference type="ARBA" id="ARBA00023065"/>
    </source>
</evidence>
<keyword evidence="10" id="KW-0406">Ion transport</keyword>
<comment type="function">
    <text evidence="1">Multidrug efflux pump.</text>
</comment>
<feature type="transmembrane region" description="Helical" evidence="13">
    <location>
        <begin position="418"/>
        <end position="436"/>
    </location>
</feature>
<dbReference type="RefSeq" id="WP_158361904.1">
    <property type="nucleotide sequence ID" value="NZ_JAOQKC010000003.1"/>
</dbReference>
<dbReference type="PANTHER" id="PTHR43298">
    <property type="entry name" value="MULTIDRUG RESISTANCE PROTEIN NORM-RELATED"/>
    <property type="match status" value="1"/>
</dbReference>
<dbReference type="PIRSF" id="PIRSF006603">
    <property type="entry name" value="DinF"/>
    <property type="match status" value="1"/>
</dbReference>
<sequence>MNDTFMKEKPILDLVLSMSLPMVLSMLVNSLYNIVDSYFVASIQEEAMTALSLVYPIQNLLNAITIGFGVGINATIAFYLGAGRKEQVDQAATTGFFINAVQSLVLMVACLVIMPAFLRLYSKDALVIDYALRYSRIVFAFAAMISFSLSFEKIFQAVGRMKVSMVSLMAGCISNILLDPMLIFGIGPFPEMGIEGAALATGIGQTVSVAVYLVIYFARPIPVRISRKHLIFEKDVLRRIYGVGIPATLNLAVPSLTISALNAILAGFSEGYVLVLGVYYKLQTFLYLTANGIVQGIRPLVGYNYGAGEEQRVRKIYRTALSLAAVIMAFGTVICVLFPNQLFGLFTENAATVQMGAEALRIISLGFLVSSVSIISGGVLEGLGLGVPSLIISLLRYLVLLVPAGFILSRFLGAAGVWHGFWLTEWATAAAAFVIYKKAVSKLFANHS</sequence>
<dbReference type="Pfam" id="PF01554">
    <property type="entry name" value="MatE"/>
    <property type="match status" value="2"/>
</dbReference>
<evidence type="ECO:0000313" key="15">
    <source>
        <dbReference type="Proteomes" id="UP001652461"/>
    </source>
</evidence>
<evidence type="ECO:0000256" key="13">
    <source>
        <dbReference type="SAM" id="Phobius"/>
    </source>
</evidence>
<dbReference type="InterPro" id="IPR050222">
    <property type="entry name" value="MATE_MdtK"/>
</dbReference>
<evidence type="ECO:0000313" key="14">
    <source>
        <dbReference type="EMBL" id="MCU6695821.1"/>
    </source>
</evidence>
<evidence type="ECO:0000256" key="8">
    <source>
        <dbReference type="ARBA" id="ARBA00022692"/>
    </source>
</evidence>
<feature type="transmembrane region" description="Helical" evidence="13">
    <location>
        <begin position="94"/>
        <end position="118"/>
    </location>
</feature>
<comment type="similarity">
    <text evidence="3">Belongs to the multi antimicrobial extrusion (MATE) (TC 2.A.66.1) family.</text>
</comment>
<gene>
    <name evidence="14" type="ORF">OCV63_02780</name>
</gene>
<feature type="transmembrane region" description="Helical" evidence="13">
    <location>
        <begin position="240"/>
        <end position="265"/>
    </location>
</feature>
<dbReference type="InterPro" id="IPR002528">
    <property type="entry name" value="MATE_fam"/>
</dbReference>
<protein>
    <recommendedName>
        <fullName evidence="4">Probable multidrug resistance protein NorM</fullName>
    </recommendedName>
    <alternativeName>
        <fullName evidence="12">Multidrug-efflux transporter</fullName>
    </alternativeName>
</protein>
<feature type="transmembrane region" description="Helical" evidence="13">
    <location>
        <begin position="271"/>
        <end position="290"/>
    </location>
</feature>
<evidence type="ECO:0000256" key="2">
    <source>
        <dbReference type="ARBA" id="ARBA00004651"/>
    </source>
</evidence>
<keyword evidence="9 13" id="KW-1133">Transmembrane helix</keyword>
<evidence type="ECO:0000256" key="3">
    <source>
        <dbReference type="ARBA" id="ARBA00010199"/>
    </source>
</evidence>
<comment type="caution">
    <text evidence="14">The sequence shown here is derived from an EMBL/GenBank/DDBJ whole genome shotgun (WGS) entry which is preliminary data.</text>
</comment>
<keyword evidence="6" id="KW-0050">Antiport</keyword>
<reference evidence="14 15" key="1">
    <citation type="journal article" date="2021" name="ISME Commun">
        <title>Automated analysis of genomic sequences facilitates high-throughput and comprehensive description of bacteria.</title>
        <authorList>
            <person name="Hitch T.C.A."/>
        </authorList>
    </citation>
    <scope>NUCLEOTIDE SEQUENCE [LARGE SCALE GENOMIC DNA]</scope>
    <source>
        <strain evidence="14 15">Sanger_04</strain>
    </source>
</reference>
<feature type="transmembrane region" description="Helical" evidence="13">
    <location>
        <begin position="359"/>
        <end position="382"/>
    </location>
</feature>
<evidence type="ECO:0000256" key="4">
    <source>
        <dbReference type="ARBA" id="ARBA00020268"/>
    </source>
</evidence>
<dbReference type="NCBIfam" id="TIGR00797">
    <property type="entry name" value="matE"/>
    <property type="match status" value="1"/>
</dbReference>
<evidence type="ECO:0000256" key="11">
    <source>
        <dbReference type="ARBA" id="ARBA00023136"/>
    </source>
</evidence>
<feature type="transmembrane region" description="Helical" evidence="13">
    <location>
        <begin position="394"/>
        <end position="412"/>
    </location>
</feature>
<name>A0ABT2RU26_9FIRM</name>
<keyword evidence="15" id="KW-1185">Reference proteome</keyword>
<evidence type="ECO:0000256" key="6">
    <source>
        <dbReference type="ARBA" id="ARBA00022449"/>
    </source>
</evidence>
<dbReference type="PANTHER" id="PTHR43298:SF2">
    <property type="entry name" value="FMN_FAD EXPORTER YEEO-RELATED"/>
    <property type="match status" value="1"/>
</dbReference>
<dbReference type="InterPro" id="IPR048279">
    <property type="entry name" value="MdtK-like"/>
</dbReference>
<feature type="transmembrane region" description="Helical" evidence="13">
    <location>
        <begin position="12"/>
        <end position="32"/>
    </location>
</feature>
<keyword evidence="11 13" id="KW-0472">Membrane</keyword>
<evidence type="ECO:0000256" key="12">
    <source>
        <dbReference type="ARBA" id="ARBA00031636"/>
    </source>
</evidence>
<dbReference type="Proteomes" id="UP001652461">
    <property type="component" value="Unassembled WGS sequence"/>
</dbReference>
<feature type="transmembrane region" description="Helical" evidence="13">
    <location>
        <begin position="130"/>
        <end position="151"/>
    </location>
</feature>